<dbReference type="OrthoDB" id="1612078at2759"/>
<dbReference type="Pfam" id="PF25156">
    <property type="entry name" value="PNGase_A_C"/>
    <property type="match status" value="1"/>
</dbReference>
<keyword evidence="3" id="KW-1185">Reference proteome</keyword>
<dbReference type="InterPro" id="IPR056948">
    <property type="entry name" value="PNGaseA_N"/>
</dbReference>
<evidence type="ECO:0000313" key="3">
    <source>
        <dbReference type="Proteomes" id="UP000016930"/>
    </source>
</evidence>
<gene>
    <name evidence="2" type="ORF">CERSUDRAFT_48628</name>
</gene>
<sequence length="467" mass="51157">MIVWRTSTPEPTRGDGIIWTYIKDATRYTPLFSKPGTFILELDNLLETGLDGQYATILQATFYASSDAHPPAPHADVIIPVTTLANNTGNDASVPPAFSLNVTLPRNAVAIYAELQASGNADEEMWYWDVANKYIGALPSFGFRPFREVRMLVDGRIAGVAFPYAVIFTGGIVPTCWRPITSYGALDLPTYYIDMTPFVPILTDGEPHNISIDVVSAETNHSINQNWYVSGNLHVKTDTSTKPTTGKLTLYEAEPFAQTTTVGYQSSLDVNVTVTATRSIHIEADIIAGSGVRSHVVWTQQLEFSNTQNWLDNATFQNIAQTASGTSLSTHNGAVALQDDFSYPLLINYTNLNPEATIFTAYIDHSYDRVSLPSPFILGSTIHSRQLASGWFELAPSGNFGNGTSNNTFSYFDRVGNTYTREVGAVLDNIIYDHQSGTLAMSTAVTFPSFSPQTSMIVTRPRRPGGR</sequence>
<evidence type="ECO:0000313" key="2">
    <source>
        <dbReference type="EMBL" id="EMD38315.1"/>
    </source>
</evidence>
<name>M2R1C2_CERS8</name>
<dbReference type="AlphaFoldDB" id="M2R1C2"/>
<dbReference type="PANTHER" id="PTHR31104">
    <property type="entry name" value="PEPTIDE-N4-(N-ACETYL-BETA-GLUCOSAMINYL)ASPARAGINE AMIDASE A PROTEIN"/>
    <property type="match status" value="1"/>
</dbReference>
<accession>M2R1C2</accession>
<dbReference type="EMBL" id="KB445795">
    <property type="protein sequence ID" value="EMD38315.1"/>
    <property type="molecule type" value="Genomic_DNA"/>
</dbReference>
<dbReference type="STRING" id="914234.M2R1C2"/>
<dbReference type="Pfam" id="PF12222">
    <property type="entry name" value="PNGaseA"/>
    <property type="match status" value="1"/>
</dbReference>
<reference evidence="2 3" key="1">
    <citation type="journal article" date="2012" name="Proc. Natl. Acad. Sci. U.S.A.">
        <title>Comparative genomics of Ceriporiopsis subvermispora and Phanerochaete chrysosporium provide insight into selective ligninolysis.</title>
        <authorList>
            <person name="Fernandez-Fueyo E."/>
            <person name="Ruiz-Duenas F.J."/>
            <person name="Ferreira P."/>
            <person name="Floudas D."/>
            <person name="Hibbett D.S."/>
            <person name="Canessa P."/>
            <person name="Larrondo L.F."/>
            <person name="James T.Y."/>
            <person name="Seelenfreund D."/>
            <person name="Lobos S."/>
            <person name="Polanco R."/>
            <person name="Tello M."/>
            <person name="Honda Y."/>
            <person name="Watanabe T."/>
            <person name="Watanabe T."/>
            <person name="Ryu J.S."/>
            <person name="Kubicek C.P."/>
            <person name="Schmoll M."/>
            <person name="Gaskell J."/>
            <person name="Hammel K.E."/>
            <person name="St John F.J."/>
            <person name="Vanden Wymelenberg A."/>
            <person name="Sabat G."/>
            <person name="Splinter BonDurant S."/>
            <person name="Syed K."/>
            <person name="Yadav J.S."/>
            <person name="Doddapaneni H."/>
            <person name="Subramanian V."/>
            <person name="Lavin J.L."/>
            <person name="Oguiza J.A."/>
            <person name="Perez G."/>
            <person name="Pisabarro A.G."/>
            <person name="Ramirez L."/>
            <person name="Santoyo F."/>
            <person name="Master E."/>
            <person name="Coutinho P.M."/>
            <person name="Henrissat B."/>
            <person name="Lombard V."/>
            <person name="Magnuson J.K."/>
            <person name="Kuees U."/>
            <person name="Hori C."/>
            <person name="Igarashi K."/>
            <person name="Samejima M."/>
            <person name="Held B.W."/>
            <person name="Barry K.W."/>
            <person name="LaButti K.M."/>
            <person name="Lapidus A."/>
            <person name="Lindquist E.A."/>
            <person name="Lucas S.M."/>
            <person name="Riley R."/>
            <person name="Salamov A.A."/>
            <person name="Hoffmeister D."/>
            <person name="Schwenk D."/>
            <person name="Hadar Y."/>
            <person name="Yarden O."/>
            <person name="de Vries R.P."/>
            <person name="Wiebenga A."/>
            <person name="Stenlid J."/>
            <person name="Eastwood D."/>
            <person name="Grigoriev I.V."/>
            <person name="Berka R.M."/>
            <person name="Blanchette R.A."/>
            <person name="Kersten P."/>
            <person name="Martinez A.T."/>
            <person name="Vicuna R."/>
            <person name="Cullen D."/>
        </authorList>
    </citation>
    <scope>NUCLEOTIDE SEQUENCE [LARGE SCALE GENOMIC DNA]</scope>
    <source>
        <strain evidence="2 3">B</strain>
    </source>
</reference>
<feature type="domain" description="Peptide N-acetyl-beta-D-glucosaminyl asparaginase amidase A N-terminal" evidence="1">
    <location>
        <begin position="3"/>
        <end position="252"/>
    </location>
</feature>
<dbReference type="InterPro" id="IPR021102">
    <property type="entry name" value="PNGase_A"/>
</dbReference>
<dbReference type="Proteomes" id="UP000016930">
    <property type="component" value="Unassembled WGS sequence"/>
</dbReference>
<dbReference type="HOGENOM" id="CLU_011027_2_0_1"/>
<organism evidence="2 3">
    <name type="scientific">Ceriporiopsis subvermispora (strain B)</name>
    <name type="common">White-rot fungus</name>
    <name type="synonym">Gelatoporia subvermispora</name>
    <dbReference type="NCBI Taxonomy" id="914234"/>
    <lineage>
        <taxon>Eukaryota</taxon>
        <taxon>Fungi</taxon>
        <taxon>Dikarya</taxon>
        <taxon>Basidiomycota</taxon>
        <taxon>Agaricomycotina</taxon>
        <taxon>Agaricomycetes</taxon>
        <taxon>Polyporales</taxon>
        <taxon>Gelatoporiaceae</taxon>
        <taxon>Gelatoporia</taxon>
    </lineage>
</organism>
<evidence type="ECO:0000259" key="1">
    <source>
        <dbReference type="Pfam" id="PF12222"/>
    </source>
</evidence>
<proteinExistence type="predicted"/>
<protein>
    <recommendedName>
        <fullName evidence="1">Peptide N-acetyl-beta-D-glucosaminyl asparaginase amidase A N-terminal domain-containing protein</fullName>
    </recommendedName>
</protein>